<accession>A0A1C9W7L9</accession>
<evidence type="ECO:0000259" key="4">
    <source>
        <dbReference type="Pfam" id="PF06580"/>
    </source>
</evidence>
<dbReference type="KEGG" id="micc:AUP74_01720"/>
<dbReference type="InterPro" id="IPR003594">
    <property type="entry name" value="HATPase_dom"/>
</dbReference>
<organism evidence="5 6">
    <name type="scientific">Microbulbifer aggregans</name>
    <dbReference type="NCBI Taxonomy" id="1769779"/>
    <lineage>
        <taxon>Bacteria</taxon>
        <taxon>Pseudomonadati</taxon>
        <taxon>Pseudomonadota</taxon>
        <taxon>Gammaproteobacteria</taxon>
        <taxon>Cellvibrionales</taxon>
        <taxon>Microbulbiferaceae</taxon>
        <taxon>Microbulbifer</taxon>
    </lineage>
</organism>
<dbReference type="PANTHER" id="PTHR34220">
    <property type="entry name" value="SENSOR HISTIDINE KINASE YPDA"/>
    <property type="match status" value="1"/>
</dbReference>
<dbReference type="SUPFAM" id="SSF55874">
    <property type="entry name" value="ATPase domain of HSP90 chaperone/DNA topoisomerase II/histidine kinase"/>
    <property type="match status" value="1"/>
</dbReference>
<feature type="transmembrane region" description="Helical" evidence="2">
    <location>
        <begin position="124"/>
        <end position="147"/>
    </location>
</feature>
<dbReference type="EC" id="2.7.13.3" evidence="5"/>
<feature type="domain" description="Histidine kinase/HSP90-like ATPase" evidence="3">
    <location>
        <begin position="279"/>
        <end position="376"/>
    </location>
</feature>
<dbReference type="GO" id="GO:0000155">
    <property type="term" value="F:phosphorelay sensor kinase activity"/>
    <property type="evidence" value="ECO:0007669"/>
    <property type="project" value="InterPro"/>
</dbReference>
<dbReference type="Gene3D" id="3.30.565.10">
    <property type="entry name" value="Histidine kinase-like ATPase, C-terminal domain"/>
    <property type="match status" value="1"/>
</dbReference>
<evidence type="ECO:0000313" key="5">
    <source>
        <dbReference type="EMBL" id="AOS97151.1"/>
    </source>
</evidence>
<keyword evidence="5" id="KW-0418">Kinase</keyword>
<dbReference type="GO" id="GO:0016020">
    <property type="term" value="C:membrane"/>
    <property type="evidence" value="ECO:0007669"/>
    <property type="project" value="InterPro"/>
</dbReference>
<dbReference type="PATRIC" id="fig|1769779.3.peg.1720"/>
<keyword evidence="2" id="KW-0812">Transmembrane</keyword>
<protein>
    <submittedName>
        <fullName evidence="5">Sensor histidine kinase YehU</fullName>
        <ecNumber evidence="5">2.7.13.3</ecNumber>
    </submittedName>
</protein>
<evidence type="ECO:0000256" key="2">
    <source>
        <dbReference type="SAM" id="Phobius"/>
    </source>
</evidence>
<gene>
    <name evidence="5" type="primary">yehU_2</name>
    <name evidence="5" type="ORF">AUP74_01720</name>
</gene>
<dbReference type="AlphaFoldDB" id="A0A1C9W7L9"/>
<feature type="compositionally biased region" description="Polar residues" evidence="1">
    <location>
        <begin position="318"/>
        <end position="328"/>
    </location>
</feature>
<dbReference type="InterPro" id="IPR036890">
    <property type="entry name" value="HATPase_C_sf"/>
</dbReference>
<feature type="region of interest" description="Disordered" evidence="1">
    <location>
        <begin position="318"/>
        <end position="338"/>
    </location>
</feature>
<dbReference type="PANTHER" id="PTHR34220:SF7">
    <property type="entry name" value="SENSOR HISTIDINE KINASE YPDA"/>
    <property type="match status" value="1"/>
</dbReference>
<dbReference type="EMBL" id="CP014143">
    <property type="protein sequence ID" value="AOS97151.1"/>
    <property type="molecule type" value="Genomic_DNA"/>
</dbReference>
<evidence type="ECO:0000256" key="1">
    <source>
        <dbReference type="SAM" id="MobiDB-lite"/>
    </source>
</evidence>
<dbReference type="STRING" id="1769779.AUP74_01720"/>
<dbReference type="InterPro" id="IPR050640">
    <property type="entry name" value="Bact_2-comp_sensor_kinase"/>
</dbReference>
<dbReference type="Proteomes" id="UP000095672">
    <property type="component" value="Chromosome"/>
</dbReference>
<keyword evidence="5" id="KW-0808">Transferase</keyword>
<evidence type="ECO:0000313" key="6">
    <source>
        <dbReference type="Proteomes" id="UP000095672"/>
    </source>
</evidence>
<feature type="domain" description="Signal transduction histidine kinase internal region" evidence="4">
    <location>
        <begin position="180"/>
        <end position="260"/>
    </location>
</feature>
<dbReference type="OrthoDB" id="2514702at2"/>
<feature type="transmembrane region" description="Helical" evidence="2">
    <location>
        <begin position="87"/>
        <end position="104"/>
    </location>
</feature>
<keyword evidence="2" id="KW-0472">Membrane</keyword>
<dbReference type="Pfam" id="PF06580">
    <property type="entry name" value="His_kinase"/>
    <property type="match status" value="1"/>
</dbReference>
<keyword evidence="6" id="KW-1185">Reference proteome</keyword>
<reference evidence="6" key="1">
    <citation type="submission" date="2016-01" db="EMBL/GenBank/DDBJ databases">
        <title>Complete genome sequence of Microbulbifer sp. CCB-MM1, a halophile isolated from Matang Mangrove Forest, Perak.</title>
        <authorList>
            <person name="Moh T.H."/>
            <person name="Dinesh B."/>
            <person name="Lau N.-S."/>
            <person name="Go F."/>
            <person name="Alexander Chong S.-C."/>
        </authorList>
    </citation>
    <scope>NUCLEOTIDE SEQUENCE [LARGE SCALE GENOMIC DNA]</scope>
    <source>
        <strain evidence="6">CCB-MM1</strain>
    </source>
</reference>
<dbReference type="RefSeq" id="WP_069947202.1">
    <property type="nucleotide sequence ID" value="NZ_CP014143.1"/>
</dbReference>
<sequence length="393" mass="44820">MATTPQQQSGQVAVLNSQRWFWKLQLVSWLGILVTTFLSLTFWHSSVEWPLFEPGNTLFQCGIGFLLSLLLKPIFDVAWETPVALRTFIYLVAVGVIAGIWTLVRMETYIRLTGEHSLWAEFGGWYYASLFVFLFWSALYCGVKYFLLLQNEHEKVLEVAAFHEREQIRRLHAEAVAKEAQLKMLRYQLNPHFLFNTLNSINALIRFEQAGEARDMVVRLSQFLRHSLTEDPVNKVSLEQEIGAVLLYLDIEKTRFADRLQIKLDIEEETRRALVPSMLLQPLAENAVKYAIALSESGGTIRIRARREGEQLSLQVCDSGSSESQTAPSGEEPLSTGVGLANIRERLSTLYADEFSLTQSRKEVGGMLVNIRIPFESREVKKEDNNTNREVIA</sequence>
<evidence type="ECO:0000259" key="3">
    <source>
        <dbReference type="Pfam" id="PF02518"/>
    </source>
</evidence>
<dbReference type="InterPro" id="IPR010559">
    <property type="entry name" value="Sig_transdc_His_kin_internal"/>
</dbReference>
<dbReference type="Pfam" id="PF02518">
    <property type="entry name" value="HATPase_c"/>
    <property type="match status" value="1"/>
</dbReference>
<name>A0A1C9W7L9_9GAMM</name>
<feature type="transmembrane region" description="Helical" evidence="2">
    <location>
        <begin position="26"/>
        <end position="45"/>
    </location>
</feature>
<keyword evidence="2" id="KW-1133">Transmembrane helix</keyword>
<proteinExistence type="predicted"/>